<evidence type="ECO:0000313" key="1">
    <source>
        <dbReference type="EMBL" id="QDT56897.1"/>
    </source>
</evidence>
<dbReference type="InterPro" id="IPR027417">
    <property type="entry name" value="P-loop_NTPase"/>
</dbReference>
<dbReference type="KEGG" id="ccos:Pan44_49590"/>
<organism evidence="1 2">
    <name type="scientific">Caulifigura coniformis</name>
    <dbReference type="NCBI Taxonomy" id="2527983"/>
    <lineage>
        <taxon>Bacteria</taxon>
        <taxon>Pseudomonadati</taxon>
        <taxon>Planctomycetota</taxon>
        <taxon>Planctomycetia</taxon>
        <taxon>Planctomycetales</taxon>
        <taxon>Planctomycetaceae</taxon>
        <taxon>Caulifigura</taxon>
    </lineage>
</organism>
<dbReference type="OrthoDB" id="263048at2"/>
<proteinExistence type="predicted"/>
<dbReference type="InterPro" id="IPR034154">
    <property type="entry name" value="TOPRIM_DnaG/twinkle"/>
</dbReference>
<keyword evidence="2" id="KW-1185">Reference proteome</keyword>
<dbReference type="Gene3D" id="3.40.1360.10">
    <property type="match status" value="1"/>
</dbReference>
<dbReference type="Gene3D" id="3.40.50.300">
    <property type="entry name" value="P-loop containing nucleotide triphosphate hydrolases"/>
    <property type="match status" value="1"/>
</dbReference>
<dbReference type="Pfam" id="PF13481">
    <property type="entry name" value="AAA_25"/>
    <property type="match status" value="1"/>
</dbReference>
<dbReference type="AlphaFoldDB" id="A0A517SLA4"/>
<reference evidence="1 2" key="1">
    <citation type="submission" date="2019-02" db="EMBL/GenBank/DDBJ databases">
        <title>Deep-cultivation of Planctomycetes and their phenomic and genomic characterization uncovers novel biology.</title>
        <authorList>
            <person name="Wiegand S."/>
            <person name="Jogler M."/>
            <person name="Boedeker C."/>
            <person name="Pinto D."/>
            <person name="Vollmers J."/>
            <person name="Rivas-Marin E."/>
            <person name="Kohn T."/>
            <person name="Peeters S.H."/>
            <person name="Heuer A."/>
            <person name="Rast P."/>
            <person name="Oberbeckmann S."/>
            <person name="Bunk B."/>
            <person name="Jeske O."/>
            <person name="Meyerdierks A."/>
            <person name="Storesund J.E."/>
            <person name="Kallscheuer N."/>
            <person name="Luecker S."/>
            <person name="Lage O.M."/>
            <person name="Pohl T."/>
            <person name="Merkel B.J."/>
            <person name="Hornburger P."/>
            <person name="Mueller R.-W."/>
            <person name="Bruemmer F."/>
            <person name="Labrenz M."/>
            <person name="Spormann A.M."/>
            <person name="Op den Camp H."/>
            <person name="Overmann J."/>
            <person name="Amann R."/>
            <person name="Jetten M.S.M."/>
            <person name="Mascher T."/>
            <person name="Medema M.H."/>
            <person name="Devos D.P."/>
            <person name="Kaster A.-K."/>
            <person name="Ovreas L."/>
            <person name="Rohde M."/>
            <person name="Galperin M.Y."/>
            <person name="Jogler C."/>
        </authorList>
    </citation>
    <scope>NUCLEOTIDE SEQUENCE [LARGE SCALE GENOMIC DNA]</scope>
    <source>
        <strain evidence="1 2">Pan44</strain>
    </source>
</reference>
<dbReference type="CDD" id="cd01029">
    <property type="entry name" value="TOPRIM_primases"/>
    <property type="match status" value="1"/>
</dbReference>
<dbReference type="InParanoid" id="A0A517SLA4"/>
<dbReference type="SUPFAM" id="SSF56731">
    <property type="entry name" value="DNA primase core"/>
    <property type="match status" value="1"/>
</dbReference>
<gene>
    <name evidence="1" type="primary">repA</name>
    <name evidence="1" type="ORF">Pan44_49590</name>
</gene>
<sequence length="602" mass="66087">MTTAEILARLEGVKGGDGQWTARCPAHDDNRNSLSITAGPDGRTLIRCHAGCTSAGVALAAGMELSDLFSQPRSNGHHGGNGRQIVATYDYCDAFGKLLYQAVRYEPKDFRQRRPDGNGGWIHKLSGVDPVPYRLPALIQSADHDRVVYVVEGEKDADRLAAMGLTATCNSGGAGKWRKEFAEHLVWRHVVILPDNDNPGEKHAEEVARSLVGYARSIKVLRLPGLPAKGDVSDWLAAGGSKKQLEQLAGEAPKWSSSGPAEESRILKPLTFGDLAKQYPEMRPIIVDGLLRQGETMNLIAPPKVGKSWLAYNLALSIVTGREWLDTFACTPGKVLILDNELHPETIAHRLPVVAEAMGLRQTDYESSLHVLPLRGQLLSLLELDRVFDGIERGEYQLVIGDSWYRFYPEGVSENDNAQMAALYNKLDQLIGTAACSWCGIHHTSRGQQGEKSVTDTGAGAGAQSRAADTHAVLRPHEEENTVVLEAAVRSFKPLAPLAIRWAFPLWLPDGGVDVTKLKGRLTVGEQRTSQRDIEGKRQVVDALRQGPATIRVLRERTGLSRERCERLVNMLRADNQLTTQTITKKGNETLEYSIRQDVGDE</sequence>
<accession>A0A517SLA4</accession>
<protein>
    <submittedName>
        <fullName evidence="1">Regulatory protein RepA</fullName>
    </submittedName>
</protein>
<name>A0A517SLA4_9PLAN</name>
<evidence type="ECO:0000313" key="2">
    <source>
        <dbReference type="Proteomes" id="UP000315700"/>
    </source>
</evidence>
<dbReference type="Proteomes" id="UP000315700">
    <property type="component" value="Chromosome"/>
</dbReference>
<dbReference type="RefSeq" id="WP_145034309.1">
    <property type="nucleotide sequence ID" value="NZ_CP036271.1"/>
</dbReference>
<dbReference type="EMBL" id="CP036271">
    <property type="protein sequence ID" value="QDT56897.1"/>
    <property type="molecule type" value="Genomic_DNA"/>
</dbReference>
<dbReference type="SUPFAM" id="SSF52540">
    <property type="entry name" value="P-loop containing nucleoside triphosphate hydrolases"/>
    <property type="match status" value="1"/>
</dbReference>